<sequence>MVKAGKLKRSERRQPEPQIEVGVPKADSTGAHSQHHAPPPPPRSSTKKGAGGRQRGSLSSAKARAKREKALEREEKLEVKKIHKALREDKVKAAKS</sequence>
<protein>
    <submittedName>
        <fullName evidence="2">Uncharacterized protein</fullName>
    </submittedName>
</protein>
<organism evidence="2 3">
    <name type="scientific">Tilletiaria anomala (strain ATCC 24038 / CBS 436.72 / UBC 951)</name>
    <dbReference type="NCBI Taxonomy" id="1037660"/>
    <lineage>
        <taxon>Eukaryota</taxon>
        <taxon>Fungi</taxon>
        <taxon>Dikarya</taxon>
        <taxon>Basidiomycota</taxon>
        <taxon>Ustilaginomycotina</taxon>
        <taxon>Exobasidiomycetes</taxon>
        <taxon>Georgefischeriales</taxon>
        <taxon>Tilletiariaceae</taxon>
        <taxon>Tilletiaria</taxon>
    </lineage>
</organism>
<feature type="region of interest" description="Disordered" evidence="1">
    <location>
        <begin position="1"/>
        <end position="74"/>
    </location>
</feature>
<dbReference type="EMBL" id="JMSN01000055">
    <property type="protein sequence ID" value="KDN44073.1"/>
    <property type="molecule type" value="Genomic_DNA"/>
</dbReference>
<dbReference type="InParanoid" id="A0A066VUW3"/>
<dbReference type="GeneID" id="25264638"/>
<reference evidence="2 3" key="1">
    <citation type="submission" date="2014-05" db="EMBL/GenBank/DDBJ databases">
        <title>Draft genome sequence of a rare smut relative, Tilletiaria anomala UBC 951.</title>
        <authorList>
            <consortium name="DOE Joint Genome Institute"/>
            <person name="Toome M."/>
            <person name="Kuo A."/>
            <person name="Henrissat B."/>
            <person name="Lipzen A."/>
            <person name="Tritt A."/>
            <person name="Yoshinaga Y."/>
            <person name="Zane M."/>
            <person name="Barry K."/>
            <person name="Grigoriev I.V."/>
            <person name="Spatafora J.W."/>
            <person name="Aimea M.C."/>
        </authorList>
    </citation>
    <scope>NUCLEOTIDE SEQUENCE [LARGE SCALE GENOMIC DNA]</scope>
    <source>
        <strain evidence="2 3">UBC 951</strain>
    </source>
</reference>
<keyword evidence="3" id="KW-1185">Reference proteome</keyword>
<dbReference type="AlphaFoldDB" id="A0A066VUW3"/>
<comment type="caution">
    <text evidence="2">The sequence shown here is derived from an EMBL/GenBank/DDBJ whole genome shotgun (WGS) entry which is preliminary data.</text>
</comment>
<dbReference type="HOGENOM" id="CLU_2361212_0_0_1"/>
<proteinExistence type="predicted"/>
<gene>
    <name evidence="2" type="ORF">K437DRAFT_257210</name>
</gene>
<dbReference type="Proteomes" id="UP000027361">
    <property type="component" value="Unassembled WGS sequence"/>
</dbReference>
<dbReference type="RefSeq" id="XP_013242611.1">
    <property type="nucleotide sequence ID" value="XM_013387157.1"/>
</dbReference>
<accession>A0A066VUW3</accession>
<evidence type="ECO:0000256" key="1">
    <source>
        <dbReference type="SAM" id="MobiDB-lite"/>
    </source>
</evidence>
<evidence type="ECO:0000313" key="3">
    <source>
        <dbReference type="Proteomes" id="UP000027361"/>
    </source>
</evidence>
<feature type="compositionally biased region" description="Basic residues" evidence="1">
    <location>
        <begin position="1"/>
        <end position="11"/>
    </location>
</feature>
<evidence type="ECO:0000313" key="2">
    <source>
        <dbReference type="EMBL" id="KDN44073.1"/>
    </source>
</evidence>
<name>A0A066VUW3_TILAU</name>